<proteinExistence type="predicted"/>
<dbReference type="KEGG" id="kfl:Kfla_6977"/>
<dbReference type="Pfam" id="PF08279">
    <property type="entry name" value="HTH_11"/>
    <property type="match status" value="1"/>
</dbReference>
<evidence type="ECO:0000256" key="3">
    <source>
        <dbReference type="ARBA" id="ARBA00023163"/>
    </source>
</evidence>
<dbReference type="STRING" id="479435.Kfla_6977"/>
<dbReference type="GO" id="GO:0003700">
    <property type="term" value="F:DNA-binding transcription factor activity"/>
    <property type="evidence" value="ECO:0007669"/>
    <property type="project" value="InterPro"/>
</dbReference>
<keyword evidence="2" id="KW-0238">DNA-binding</keyword>
<organism evidence="5 6">
    <name type="scientific">Kribbella flavida (strain DSM 17836 / JCM 10339 / NBRC 14399)</name>
    <dbReference type="NCBI Taxonomy" id="479435"/>
    <lineage>
        <taxon>Bacteria</taxon>
        <taxon>Bacillati</taxon>
        <taxon>Actinomycetota</taxon>
        <taxon>Actinomycetes</taxon>
        <taxon>Propionibacteriales</taxon>
        <taxon>Kribbellaceae</taxon>
        <taxon>Kribbella</taxon>
    </lineage>
</organism>
<protein>
    <submittedName>
        <fullName evidence="5">Helix-turn-helix type 11 domain protein</fullName>
    </submittedName>
</protein>
<dbReference type="InterPro" id="IPR036390">
    <property type="entry name" value="WH_DNA-bd_sf"/>
</dbReference>
<dbReference type="PANTHER" id="PTHR34580">
    <property type="match status" value="1"/>
</dbReference>
<reference evidence="6" key="1">
    <citation type="submission" date="2009-09" db="EMBL/GenBank/DDBJ databases">
        <title>The complete genome of Kribbella flavida DSM 17836.</title>
        <authorList>
            <consortium name="US DOE Joint Genome Institute (JGI-PGF)"/>
            <person name="Lucas S."/>
            <person name="Copeland A."/>
            <person name="Lapidus A."/>
            <person name="Glavina del Rio T."/>
            <person name="Dalin E."/>
            <person name="Tice H."/>
            <person name="Bruce D."/>
            <person name="Goodwin L."/>
            <person name="Pitluck S."/>
            <person name="Kyrpides N."/>
            <person name="Mavromatis K."/>
            <person name="Ivanova N."/>
            <person name="Saunders E."/>
            <person name="Brettin T."/>
            <person name="Detter J.C."/>
            <person name="Han C."/>
            <person name="Larimer F."/>
            <person name="Land M."/>
            <person name="Hauser L."/>
            <person name="Markowitz V."/>
            <person name="Cheng J.-F."/>
            <person name="Hugenholtz P."/>
            <person name="Woyke T."/>
            <person name="Wu D."/>
            <person name="Pukall R."/>
            <person name="Klenk H.-P."/>
            <person name="Eisen J.A."/>
        </authorList>
    </citation>
    <scope>NUCLEOTIDE SEQUENCE [LARGE SCALE GENOMIC DNA]</scope>
    <source>
        <strain evidence="6">DSM 17836 / JCM 10339 / NBRC 14399</strain>
    </source>
</reference>
<dbReference type="HOGENOM" id="CLU_041141_1_0_11"/>
<dbReference type="Pfam" id="PF13280">
    <property type="entry name" value="WYL"/>
    <property type="match status" value="1"/>
</dbReference>
<evidence type="ECO:0000313" key="6">
    <source>
        <dbReference type="Proteomes" id="UP000007967"/>
    </source>
</evidence>
<reference evidence="5 6" key="2">
    <citation type="journal article" date="2010" name="Stand. Genomic Sci.">
        <title>Complete genome sequence of Kribbella flavida type strain (IFO 14399).</title>
        <authorList>
            <person name="Pukall R."/>
            <person name="Lapidus A."/>
            <person name="Glavina Del Rio T."/>
            <person name="Copeland A."/>
            <person name="Tice H."/>
            <person name="Cheng J.-F."/>
            <person name="Lucas S."/>
            <person name="Chen F."/>
            <person name="Nolan M."/>
            <person name="LaButti K."/>
            <person name="Pati A."/>
            <person name="Ivanova N."/>
            <person name="Mavrommatis K."/>
            <person name="Mikhailova N."/>
            <person name="Pitluck S."/>
            <person name="Bruce D."/>
            <person name="Goodwin L."/>
            <person name="Land M."/>
            <person name="Hauser L."/>
            <person name="Chang Y.-J."/>
            <person name="Jeffries C.D."/>
            <person name="Chen A."/>
            <person name="Palaniappan K."/>
            <person name="Chain P."/>
            <person name="Rohde M."/>
            <person name="Goeker M."/>
            <person name="Bristow J."/>
            <person name="Eisen J.A."/>
            <person name="Markowitz V."/>
            <person name="Hugenholtz P."/>
            <person name="Kyrpides N.C."/>
            <person name="Klenk H.-P."/>
            <person name="Brettin T."/>
        </authorList>
    </citation>
    <scope>NUCLEOTIDE SEQUENCE [LARGE SCALE GENOMIC DNA]</scope>
    <source>
        <strain evidence="6">DSM 17836 / JCM 10339 / NBRC 14399</strain>
    </source>
</reference>
<dbReference type="PANTHER" id="PTHR34580:SF3">
    <property type="entry name" value="PROTEIN PAFB"/>
    <property type="match status" value="1"/>
</dbReference>
<dbReference type="InterPro" id="IPR036388">
    <property type="entry name" value="WH-like_DNA-bd_sf"/>
</dbReference>
<dbReference type="InterPro" id="IPR013196">
    <property type="entry name" value="HTH_11"/>
</dbReference>
<dbReference type="InterPro" id="IPR051534">
    <property type="entry name" value="CBASS_pafABC_assoc_protein"/>
</dbReference>
<keyword evidence="1" id="KW-0805">Transcription regulation</keyword>
<evidence type="ECO:0000256" key="1">
    <source>
        <dbReference type="ARBA" id="ARBA00023015"/>
    </source>
</evidence>
<dbReference type="EMBL" id="CP001736">
    <property type="protein sequence ID" value="ADB35965.1"/>
    <property type="molecule type" value="Genomic_DNA"/>
</dbReference>
<dbReference type="OrthoDB" id="8555652at2"/>
<dbReference type="eggNOG" id="COG2378">
    <property type="taxonomic scope" value="Bacteria"/>
</dbReference>
<dbReference type="GO" id="GO:0003677">
    <property type="term" value="F:DNA binding"/>
    <property type="evidence" value="ECO:0007669"/>
    <property type="project" value="UniProtKB-KW"/>
</dbReference>
<dbReference type="InterPro" id="IPR026881">
    <property type="entry name" value="WYL_dom"/>
</dbReference>
<dbReference type="InterPro" id="IPR001034">
    <property type="entry name" value="DeoR_HTH"/>
</dbReference>
<gene>
    <name evidence="5" type="ordered locus">Kfla_6977</name>
</gene>
<dbReference type="SUPFAM" id="SSF46785">
    <property type="entry name" value="Winged helix' DNA-binding domain"/>
    <property type="match status" value="1"/>
</dbReference>
<dbReference type="RefSeq" id="WP_012924517.1">
    <property type="nucleotide sequence ID" value="NC_013729.1"/>
</dbReference>
<feature type="domain" description="HTH deoR-type" evidence="4">
    <location>
        <begin position="4"/>
        <end position="63"/>
    </location>
</feature>
<dbReference type="Gene3D" id="1.10.10.10">
    <property type="entry name" value="Winged helix-like DNA-binding domain superfamily/Winged helix DNA-binding domain"/>
    <property type="match status" value="1"/>
</dbReference>
<dbReference type="Proteomes" id="UP000007967">
    <property type="component" value="Chromosome"/>
</dbReference>
<evidence type="ECO:0000256" key="2">
    <source>
        <dbReference type="ARBA" id="ARBA00023125"/>
    </source>
</evidence>
<sequence>MNDLPGRLLRLLSLLQSRREWSGAELAERLGVTDRTIRRDMDRLRALDYPVTGTTGTAGGYRLGSGRNMPPLVLSDEEAVAVAVGLAGAGSGGVAGLHDNSMSALAKLSQVLPPRLRPQVAAVGATSVVGREDQPQLDPARLAVLAACCRDREIVAFDYESRGGESSARRVEPHRLVALQGNWYLVAFDPGRDDWRTFRVDRITDVRPTRHRFTARDLPAPDAATYLTESFATATYRHWATLRVQLPADEVRAGFYGRWLPGRVEPAGADACVVHLTAESPQLLVQYLAGVVALGAEFTLEAAEETAEVIRRVGSALVTG</sequence>
<dbReference type="AlphaFoldDB" id="D2Q3U3"/>
<keyword evidence="6" id="KW-1185">Reference proteome</keyword>
<dbReference type="PROSITE" id="PS00894">
    <property type="entry name" value="HTH_DEOR_1"/>
    <property type="match status" value="1"/>
</dbReference>
<dbReference type="PROSITE" id="PS51000">
    <property type="entry name" value="HTH_DEOR_2"/>
    <property type="match status" value="1"/>
</dbReference>
<dbReference type="InterPro" id="IPR018356">
    <property type="entry name" value="Tscrpt_reg_HTH_DeoR_CS"/>
</dbReference>
<keyword evidence="3" id="KW-0804">Transcription</keyword>
<evidence type="ECO:0000259" key="4">
    <source>
        <dbReference type="PROSITE" id="PS51000"/>
    </source>
</evidence>
<evidence type="ECO:0000313" key="5">
    <source>
        <dbReference type="EMBL" id="ADB35965.1"/>
    </source>
</evidence>
<name>D2Q3U3_KRIFD</name>
<dbReference type="PROSITE" id="PS52050">
    <property type="entry name" value="WYL"/>
    <property type="match status" value="1"/>
</dbReference>
<accession>D2Q3U3</accession>